<dbReference type="GO" id="GO:0005634">
    <property type="term" value="C:nucleus"/>
    <property type="evidence" value="ECO:0007669"/>
    <property type="project" value="TreeGrafter"/>
</dbReference>
<feature type="repeat" description="WD" evidence="1">
    <location>
        <begin position="78"/>
        <end position="125"/>
    </location>
</feature>
<dbReference type="Pfam" id="PF00400">
    <property type="entry name" value="WD40"/>
    <property type="match status" value="3"/>
</dbReference>
<dbReference type="InterPro" id="IPR001680">
    <property type="entry name" value="WD40_rpt"/>
</dbReference>
<dbReference type="InterPro" id="IPR052640">
    <property type="entry name" value="Gemin-5"/>
</dbReference>
<dbReference type="GO" id="GO:0032797">
    <property type="term" value="C:SMN complex"/>
    <property type="evidence" value="ECO:0007669"/>
    <property type="project" value="TreeGrafter"/>
</dbReference>
<dbReference type="SUPFAM" id="SSF50978">
    <property type="entry name" value="WD40 repeat-like"/>
    <property type="match status" value="2"/>
</dbReference>
<protein>
    <submittedName>
        <fullName evidence="2 3">SUN domain-containing protein</fullName>
    </submittedName>
</protein>
<keyword evidence="1" id="KW-0853">WD repeat</keyword>
<dbReference type="PANTHER" id="PTHR46362:SF1">
    <property type="entry name" value="GEM-ASSOCIATED PROTEIN 5"/>
    <property type="match status" value="1"/>
</dbReference>
<dbReference type="Gene3D" id="2.130.10.10">
    <property type="entry name" value="YVTN repeat-like/Quinoprotein amine dehydrogenase"/>
    <property type="match status" value="2"/>
</dbReference>
<reference evidence="2 3" key="1">
    <citation type="submission" date="2019-11" db="UniProtKB">
        <authorList>
            <consortium name="WormBaseParasite"/>
        </authorList>
    </citation>
    <scope>IDENTIFICATION</scope>
</reference>
<dbReference type="WBParaSite" id="MCU_000390-RC">
    <property type="protein sequence ID" value="MCU_000390-RC"/>
    <property type="gene ID" value="MCU_000390"/>
</dbReference>
<dbReference type="PROSITE" id="PS50294">
    <property type="entry name" value="WD_REPEATS_REGION"/>
    <property type="match status" value="1"/>
</dbReference>
<dbReference type="WBParaSite" id="MCU_000390-RD">
    <property type="protein sequence ID" value="MCU_000390-RD"/>
    <property type="gene ID" value="MCU_000390"/>
</dbReference>
<dbReference type="WBParaSite" id="MCU_000390-RA">
    <property type="protein sequence ID" value="MCU_000390-RA"/>
    <property type="gene ID" value="MCU_000390"/>
</dbReference>
<proteinExistence type="predicted"/>
<name>A0A5K3EGK2_MESCO</name>
<evidence type="ECO:0000313" key="2">
    <source>
        <dbReference type="WBParaSite" id="MCU_000390-RA"/>
    </source>
</evidence>
<dbReference type="GO" id="GO:0003730">
    <property type="term" value="F:mRNA 3'-UTR binding"/>
    <property type="evidence" value="ECO:0007669"/>
    <property type="project" value="TreeGrafter"/>
</dbReference>
<dbReference type="InterPro" id="IPR015943">
    <property type="entry name" value="WD40/YVTN_repeat-like_dom_sf"/>
</dbReference>
<dbReference type="InterPro" id="IPR036322">
    <property type="entry name" value="WD40_repeat_dom_sf"/>
</dbReference>
<evidence type="ECO:0000256" key="1">
    <source>
        <dbReference type="PROSITE-ProRule" id="PRU00221"/>
    </source>
</evidence>
<dbReference type="PROSITE" id="PS50082">
    <property type="entry name" value="WD_REPEATS_2"/>
    <property type="match status" value="2"/>
</dbReference>
<dbReference type="GO" id="GO:0000387">
    <property type="term" value="P:spliceosomal snRNP assembly"/>
    <property type="evidence" value="ECO:0007669"/>
    <property type="project" value="TreeGrafter"/>
</dbReference>
<dbReference type="PANTHER" id="PTHR46362">
    <property type="entry name" value="GEM-ASSOCIATED PROTEIN 5"/>
    <property type="match status" value="1"/>
</dbReference>
<sequence length="1240" mass="136762">MSSEIAIPSHDAPASKAAVVLPRGLTWFRSLPAACSPWSDDGSCDIAFMSYEMLSIYSLCFRTSDAGEGFFISFRSQFKAHEDNINSVAFPVSFHKSPVDRVFITCGNDRFIRLWSFNSNTYEMGKQTCLRQDVIPNTCAACNFSGRLCVLAASLTGHVVVWEPTNRHVGSSLLVKKLEKDVSTSCTWMPPDCDSTILLGVVGFKSGDVCSFSYGCSDISSDASLNVLFRIHAHDFDICSLVPVQFFEDGICYLATSGRDSYVKVWSMTDAKCKYTNRFRFHQKGSGNPQESTVQCKAWISLAATGESSSSPPSTPRLLAFDPKGGFYTINSIEKPKLCESPSSSQHHSSVVFSLLAVPQSPKLFVSFGMDSQIIVWKCEHNDWHTLRPVASHVCMSSKISSISQGFGACSPLAVGLSEGCVLLLRNVAPPAPNSPISMTRLSPLPPSGNAIGITALAWHPDPQFENLLAIGSSKGHVDVVDVTRPQKRGRTFNLLEGCVYRVVWGPRLFNASKEEGEEIVTEDSSRLFVYAICKGSVFLLLSSNKPLVNLGSMFTTLLTHSSDVKLADIAFRQLGEESTYSWLIGLGSVNGAVNLFGLSRRKESIIPLSRVFIHKKCINSMAWSRHPDKYLLAVGSNHPFITIIDATDSAMQESPMETPTQLTNCLATLEGHGNRITGLDWSPHDHDLVLSGSFDCTATVWRVGLGTSAPIASYRNHFSRIFACAWSSNLPDFVFTGEEFGYLVGWHPSAQDAKAPPSSRKHRQPGPLIPTNELDEVQVVFDEKPQEPILTISEKQNRFDASSSKKLSLLPSLFTTPSATSCSIPVLTNAPPIRIQSRFSIVIDFVSFIKGISIPVDRIMPEFDLLHASSCGEGRRRLIQFVENEALRHFSATSSGANRQSRLDAYLSLLLWLGRADVVAESCVETQHMPFWLMWALELMLKGSTSRSNIGCLVEGDSVKTDIEADDFLQHKVLQLRDVCNEYNRAATLLVSAGRTAYAVRLLLSRGRAKEALLLFRLRLSPSANPTLLLDCLHLLAERLSHTGLPNSALAFLAAGQFDRAADSVRSAVSSSDPPLDHIVSLWTSSFILPDDELIDFKLAYYCVIYATNMTIEDERKQFLIQWKAVLREGSISEYLLNCAAFLLLTEWSGVVTLPKQQLAQIARDRQPSLDETFCVTNVVVDFGVACLTDASAPLEKSLETLREYHPTTHTTLLERLTLKKERSSIPFAFTKICTIIQK</sequence>
<dbReference type="AlphaFoldDB" id="A0A5K3EGK2"/>
<feature type="repeat" description="WD" evidence="1">
    <location>
        <begin position="670"/>
        <end position="704"/>
    </location>
</feature>
<dbReference type="SMART" id="SM00320">
    <property type="entry name" value="WD40"/>
    <property type="match status" value="8"/>
</dbReference>
<accession>A0A5K3EGK2</accession>
<evidence type="ECO:0000313" key="3">
    <source>
        <dbReference type="WBParaSite" id="MCU_000390-RC"/>
    </source>
</evidence>
<organism evidence="3">
    <name type="scientific">Mesocestoides corti</name>
    <name type="common">Flatworm</name>
    <dbReference type="NCBI Taxonomy" id="53468"/>
    <lineage>
        <taxon>Eukaryota</taxon>
        <taxon>Metazoa</taxon>
        <taxon>Spiralia</taxon>
        <taxon>Lophotrochozoa</taxon>
        <taxon>Platyhelminthes</taxon>
        <taxon>Cestoda</taxon>
        <taxon>Eucestoda</taxon>
        <taxon>Cyclophyllidea</taxon>
        <taxon>Mesocestoididae</taxon>
        <taxon>Mesocestoides</taxon>
    </lineage>
</organism>